<dbReference type="EMBL" id="RZOA01000003">
    <property type="protein sequence ID" value="KAA8824345.1"/>
    <property type="molecule type" value="Genomic_DNA"/>
</dbReference>
<evidence type="ECO:0000313" key="3">
    <source>
        <dbReference type="EMBL" id="KAA8824345.1"/>
    </source>
</evidence>
<dbReference type="Proteomes" id="UP000345527">
    <property type="component" value="Unassembled WGS sequence"/>
</dbReference>
<gene>
    <name evidence="3" type="ORF">EM848_02415</name>
    <name evidence="2" type="ORF">EMO90_04395</name>
</gene>
<accession>A0A5J5DXE6</accession>
<dbReference type="AlphaFoldDB" id="A0A5J5DXE6"/>
<protein>
    <submittedName>
        <fullName evidence="3">Uncharacterized protein</fullName>
    </submittedName>
</protein>
<feature type="region of interest" description="Disordered" evidence="1">
    <location>
        <begin position="1"/>
        <end position="22"/>
    </location>
</feature>
<dbReference type="Proteomes" id="UP000374630">
    <property type="component" value="Unassembled WGS sequence"/>
</dbReference>
<name>A0A5J5DXE6_9BIFI</name>
<comment type="caution">
    <text evidence="3">The sequence shown here is derived from an EMBL/GenBank/DDBJ whole genome shotgun (WGS) entry which is preliminary data.</text>
</comment>
<reference evidence="4 5" key="1">
    <citation type="journal article" date="2019" name="Syst. Appl. Microbiol.">
        <title>Characterization of Bifidobacterium species in feaces of the Egyptian fruit bat: Description of B. vespertilionis sp. nov. and B. rousetti sp. nov.</title>
        <authorList>
            <person name="Modesto M."/>
            <person name="Satti M."/>
            <person name="Watanabe K."/>
            <person name="Puglisi E."/>
            <person name="Morelli L."/>
            <person name="Huang C.-H."/>
            <person name="Liou J.-S."/>
            <person name="Miyashita M."/>
            <person name="Tamura T."/>
            <person name="Saito S."/>
            <person name="Mori K."/>
            <person name="Huang L."/>
            <person name="Sciavilla P."/>
            <person name="Sandri C."/>
            <person name="Spiezio C."/>
            <person name="Vitali F."/>
            <person name="Cavalieri D."/>
            <person name="Perpetuini G."/>
            <person name="Tofalo R."/>
            <person name="Bonetti A."/>
            <person name="Arita M."/>
            <person name="Mattarelli P."/>
        </authorList>
    </citation>
    <scope>NUCLEOTIDE SEQUENCE [LARGE SCALE GENOMIC DNA]</scope>
    <source>
        <strain evidence="2 5">RST16</strain>
        <strain evidence="3 4">RST8</strain>
    </source>
</reference>
<evidence type="ECO:0000313" key="2">
    <source>
        <dbReference type="EMBL" id="KAA8821400.1"/>
    </source>
</evidence>
<feature type="region of interest" description="Disordered" evidence="1">
    <location>
        <begin position="198"/>
        <end position="226"/>
    </location>
</feature>
<organism evidence="3 4">
    <name type="scientific">Bifidobacterium vespertilionis</name>
    <dbReference type="NCBI Taxonomy" id="2562524"/>
    <lineage>
        <taxon>Bacteria</taxon>
        <taxon>Bacillati</taxon>
        <taxon>Actinomycetota</taxon>
        <taxon>Actinomycetes</taxon>
        <taxon>Bifidobacteriales</taxon>
        <taxon>Bifidobacteriaceae</taxon>
        <taxon>Bifidobacterium</taxon>
    </lineage>
</organism>
<evidence type="ECO:0000313" key="5">
    <source>
        <dbReference type="Proteomes" id="UP000374630"/>
    </source>
</evidence>
<sequence length="333" mass="35858">MGILRSDGTARQFANDDERDKAFDGTVGDEEIRDALHGAIDRFFDRLGGKSKKDGAAASLDGSAAGDGTAAGPIGLVDMMRRLATVSDRAWGRYILSSDMLRDKIDPDEGDRMIEQATACGREWADRVYREWGTNHPSEIAGKLGIAIGDNPSPMSGRRALFAQYLPDAGGDRIEVLVDPLNRYDQLRGRLIAEAAADPQASASPQAAVITQTGEAAADPRAAEGGTDSDLALILPTAGRVRTLLVGHELFHAIEDRNEASIYTRTATISLWKVFGRENRSTVRGLGEIGAGAFSRALVGAAFCPFALDVLLMWSYSPDNARALYRQIITFDV</sequence>
<keyword evidence="5" id="KW-1185">Reference proteome</keyword>
<dbReference type="EMBL" id="RZNZ01000004">
    <property type="protein sequence ID" value="KAA8821400.1"/>
    <property type="molecule type" value="Genomic_DNA"/>
</dbReference>
<evidence type="ECO:0000313" key="4">
    <source>
        <dbReference type="Proteomes" id="UP000345527"/>
    </source>
</evidence>
<dbReference type="OrthoDB" id="1842465at2"/>
<feature type="compositionally biased region" description="Low complexity" evidence="1">
    <location>
        <begin position="198"/>
        <end position="208"/>
    </location>
</feature>
<dbReference type="RefSeq" id="WP_150353416.1">
    <property type="nucleotide sequence ID" value="NZ_RZNZ01000004.1"/>
</dbReference>
<proteinExistence type="predicted"/>
<evidence type="ECO:0000256" key="1">
    <source>
        <dbReference type="SAM" id="MobiDB-lite"/>
    </source>
</evidence>